<feature type="transmembrane region" description="Helical" evidence="5">
    <location>
        <begin position="24"/>
        <end position="40"/>
    </location>
</feature>
<dbReference type="PANTHER" id="PTHR24421:SF63">
    <property type="entry name" value="SENSOR HISTIDINE KINASE DESK"/>
    <property type="match status" value="1"/>
</dbReference>
<dbReference type="InterPro" id="IPR036890">
    <property type="entry name" value="HATPase_C_sf"/>
</dbReference>
<evidence type="ECO:0000256" key="2">
    <source>
        <dbReference type="ARBA" id="ARBA00022777"/>
    </source>
</evidence>
<keyword evidence="5" id="KW-0472">Membrane</keyword>
<dbReference type="SUPFAM" id="SSF55874">
    <property type="entry name" value="ATPase domain of HSP90 chaperone/DNA topoisomerase II/histidine kinase"/>
    <property type="match status" value="1"/>
</dbReference>
<evidence type="ECO:0000313" key="8">
    <source>
        <dbReference type="Proteomes" id="UP001205740"/>
    </source>
</evidence>
<sequence>MTEPTTTGPRVRWWSYSGRTPDRSWAFTAVWLVFLAYPIVSLLNSGQSVLRVIWGLALIALFAATYVVAATHIMSWKLDHRRPRLALAYGGVLLVIAAATVPVLRDGVVSFAPYLMGVAAFGFGGILGPVLVGVVLVVGLGLPLVVPGWSLDSGTVLALVIVAFVMVLMISARSAEQRRDEAEARQREADEQLAVVAERERVARDVHDILGHSLTVMTVKTELAGRLVDIDPERAKAELAELHALSRQALAEVRSTVGSLRTPDLRTELASARSALTAAQIDADLPVAVDVTTARGSLFAWVLRESVTNVVRHSGASRCVVELGQDRMVVRDNGCGVPDHAFGNGLRGLTERVESAGAHLSVRGDPSGTTVEVAFDG</sequence>
<protein>
    <submittedName>
        <fullName evidence="7">Two-component system, NarL family, sensor histidine kinase DesK</fullName>
    </submittedName>
</protein>
<dbReference type="Proteomes" id="UP001205740">
    <property type="component" value="Unassembled WGS sequence"/>
</dbReference>
<dbReference type="InterPro" id="IPR050482">
    <property type="entry name" value="Sensor_HK_TwoCompSys"/>
</dbReference>
<dbReference type="Pfam" id="PF07730">
    <property type="entry name" value="HisKA_3"/>
    <property type="match status" value="1"/>
</dbReference>
<dbReference type="Gene3D" id="1.20.5.1930">
    <property type="match status" value="1"/>
</dbReference>
<dbReference type="Gene3D" id="3.30.565.10">
    <property type="entry name" value="Histidine kinase-like ATPase, C-terminal domain"/>
    <property type="match status" value="1"/>
</dbReference>
<keyword evidence="5" id="KW-0812">Transmembrane</keyword>
<evidence type="ECO:0000256" key="4">
    <source>
        <dbReference type="SAM" id="Coils"/>
    </source>
</evidence>
<evidence type="ECO:0000313" key="7">
    <source>
        <dbReference type="EMBL" id="MCP2159838.1"/>
    </source>
</evidence>
<evidence type="ECO:0000256" key="5">
    <source>
        <dbReference type="SAM" id="Phobius"/>
    </source>
</evidence>
<comment type="caution">
    <text evidence="7">The sequence shown here is derived from an EMBL/GenBank/DDBJ whole genome shotgun (WGS) entry which is preliminary data.</text>
</comment>
<feature type="transmembrane region" description="Helical" evidence="5">
    <location>
        <begin position="116"/>
        <end position="142"/>
    </location>
</feature>
<evidence type="ECO:0000256" key="1">
    <source>
        <dbReference type="ARBA" id="ARBA00022679"/>
    </source>
</evidence>
<evidence type="ECO:0000256" key="3">
    <source>
        <dbReference type="ARBA" id="ARBA00023012"/>
    </source>
</evidence>
<feature type="transmembrane region" description="Helical" evidence="5">
    <location>
        <begin position="86"/>
        <end position="104"/>
    </location>
</feature>
<keyword evidence="8" id="KW-1185">Reference proteome</keyword>
<gene>
    <name evidence="7" type="ORF">LX12_001017</name>
</gene>
<reference evidence="7 8" key="1">
    <citation type="submission" date="2022-06" db="EMBL/GenBank/DDBJ databases">
        <title>Genomic Encyclopedia of Archaeal and Bacterial Type Strains, Phase II (KMG-II): from individual species to whole genera.</title>
        <authorList>
            <person name="Goeker M."/>
        </authorList>
    </citation>
    <scope>NUCLEOTIDE SEQUENCE [LARGE SCALE GENOMIC DNA]</scope>
    <source>
        <strain evidence="7 8">DSM 45037</strain>
    </source>
</reference>
<dbReference type="GO" id="GO:0016301">
    <property type="term" value="F:kinase activity"/>
    <property type="evidence" value="ECO:0007669"/>
    <property type="project" value="UniProtKB-KW"/>
</dbReference>
<keyword evidence="2 7" id="KW-0418">Kinase</keyword>
<dbReference type="EMBL" id="JAMTCG010000002">
    <property type="protein sequence ID" value="MCP2159838.1"/>
    <property type="molecule type" value="Genomic_DNA"/>
</dbReference>
<feature type="coiled-coil region" evidence="4">
    <location>
        <begin position="172"/>
        <end position="199"/>
    </location>
</feature>
<organism evidence="7 8">
    <name type="scientific">Williamsia serinedens</name>
    <dbReference type="NCBI Taxonomy" id="391736"/>
    <lineage>
        <taxon>Bacteria</taxon>
        <taxon>Bacillati</taxon>
        <taxon>Actinomycetota</taxon>
        <taxon>Actinomycetes</taxon>
        <taxon>Mycobacteriales</taxon>
        <taxon>Nocardiaceae</taxon>
        <taxon>Williamsia</taxon>
    </lineage>
</organism>
<dbReference type="CDD" id="cd16917">
    <property type="entry name" value="HATPase_UhpB-NarQ-NarX-like"/>
    <property type="match status" value="1"/>
</dbReference>
<keyword evidence="1" id="KW-0808">Transferase</keyword>
<feature type="transmembrane region" description="Helical" evidence="5">
    <location>
        <begin position="52"/>
        <end position="74"/>
    </location>
</feature>
<keyword evidence="5" id="KW-1133">Transmembrane helix</keyword>
<accession>A0ABT1GXY5</accession>
<dbReference type="PANTHER" id="PTHR24421">
    <property type="entry name" value="NITRATE/NITRITE SENSOR PROTEIN NARX-RELATED"/>
    <property type="match status" value="1"/>
</dbReference>
<proteinExistence type="predicted"/>
<feature type="transmembrane region" description="Helical" evidence="5">
    <location>
        <begin position="154"/>
        <end position="172"/>
    </location>
</feature>
<keyword evidence="3" id="KW-0902">Two-component regulatory system</keyword>
<feature type="domain" description="Signal transduction histidine kinase subgroup 3 dimerisation and phosphoacceptor" evidence="6">
    <location>
        <begin position="198"/>
        <end position="264"/>
    </location>
</feature>
<name>A0ABT1GXY5_9NOCA</name>
<dbReference type="InterPro" id="IPR011712">
    <property type="entry name" value="Sig_transdc_His_kin_sub3_dim/P"/>
</dbReference>
<keyword evidence="4" id="KW-0175">Coiled coil</keyword>
<dbReference type="RefSeq" id="WP_253653435.1">
    <property type="nucleotide sequence ID" value="NZ_BAAAOE010000001.1"/>
</dbReference>
<evidence type="ECO:0000259" key="6">
    <source>
        <dbReference type="Pfam" id="PF07730"/>
    </source>
</evidence>